<dbReference type="EMBL" id="JBHULU010000022">
    <property type="protein sequence ID" value="MFD2515850.1"/>
    <property type="molecule type" value="Genomic_DNA"/>
</dbReference>
<comment type="caution">
    <text evidence="2">The sequence shown here is derived from an EMBL/GenBank/DDBJ whole genome shotgun (WGS) entry which is preliminary data.</text>
</comment>
<dbReference type="SUPFAM" id="SSF49464">
    <property type="entry name" value="Carboxypeptidase regulatory domain-like"/>
    <property type="match status" value="1"/>
</dbReference>
<dbReference type="Gene3D" id="2.60.40.1120">
    <property type="entry name" value="Carboxypeptidase-like, regulatory domain"/>
    <property type="match status" value="1"/>
</dbReference>
<feature type="chain" id="PRO_5046165810" evidence="1">
    <location>
        <begin position="20"/>
        <end position="399"/>
    </location>
</feature>
<sequence length="399" mass="45374">MLRLKILLLLLLLVSTASAQKVLQGRVIDEQTNKPVEFASVYLNNTTNGTHTNDKGEFRLAVGAGTYEVVVSFMGYEPVIFEAKGNELAPSYLVKLTPKAYNLGEVEVTATRDKEWYYNLAVFKEHFLGKSKLGNQLKILNPEVLVITFDPQESVLDVQAKDVLLIQNPALGYTIEYLLTDFKLYFRDNYSYFLGYPKFTLMEGGKGKQRRWLKNREAAYNGSFMHFVRALRKQQLEEQGFNLRRLYRLPNPNRPTDEEIAAARAELRERAKGGTVKLEGEVGEVLSRASLPKYIEKLDKNPVPYNAYLSTENGLAKLAFDDFLQVVFTGEKEEPGYLLQFKERKAGKPTYQTSVISLDSGSIFLEENGSVSEPLQVVLEGYWGWEKVGEMLPLDYRLN</sequence>
<dbReference type="RefSeq" id="WP_377511474.1">
    <property type="nucleotide sequence ID" value="NZ_JBHULU010000022.1"/>
</dbReference>
<dbReference type="InterPro" id="IPR008969">
    <property type="entry name" value="CarboxyPept-like_regulatory"/>
</dbReference>
<protein>
    <submittedName>
        <fullName evidence="2">Carboxypeptidase-like regulatory domain-containing protein</fullName>
    </submittedName>
</protein>
<gene>
    <name evidence="2" type="ORF">ACFSRY_18405</name>
</gene>
<dbReference type="Pfam" id="PF13715">
    <property type="entry name" value="CarbopepD_reg_2"/>
    <property type="match status" value="1"/>
</dbReference>
<evidence type="ECO:0000313" key="3">
    <source>
        <dbReference type="Proteomes" id="UP001597544"/>
    </source>
</evidence>
<name>A0ABW5IR33_9BACT</name>
<evidence type="ECO:0000256" key="1">
    <source>
        <dbReference type="SAM" id="SignalP"/>
    </source>
</evidence>
<accession>A0ABW5IR33</accession>
<evidence type="ECO:0000313" key="2">
    <source>
        <dbReference type="EMBL" id="MFD2515850.1"/>
    </source>
</evidence>
<organism evidence="2 3">
    <name type="scientific">Pontibacter locisalis</name>
    <dbReference type="NCBI Taxonomy" id="1719035"/>
    <lineage>
        <taxon>Bacteria</taxon>
        <taxon>Pseudomonadati</taxon>
        <taxon>Bacteroidota</taxon>
        <taxon>Cytophagia</taxon>
        <taxon>Cytophagales</taxon>
        <taxon>Hymenobacteraceae</taxon>
        <taxon>Pontibacter</taxon>
    </lineage>
</organism>
<reference evidence="3" key="1">
    <citation type="journal article" date="2019" name="Int. J. Syst. Evol. Microbiol.">
        <title>The Global Catalogue of Microorganisms (GCM) 10K type strain sequencing project: providing services to taxonomists for standard genome sequencing and annotation.</title>
        <authorList>
            <consortium name="The Broad Institute Genomics Platform"/>
            <consortium name="The Broad Institute Genome Sequencing Center for Infectious Disease"/>
            <person name="Wu L."/>
            <person name="Ma J."/>
        </authorList>
    </citation>
    <scope>NUCLEOTIDE SEQUENCE [LARGE SCALE GENOMIC DNA]</scope>
    <source>
        <strain evidence="3">KCTC 42498</strain>
    </source>
</reference>
<keyword evidence="3" id="KW-1185">Reference proteome</keyword>
<dbReference type="Proteomes" id="UP001597544">
    <property type="component" value="Unassembled WGS sequence"/>
</dbReference>
<feature type="signal peptide" evidence="1">
    <location>
        <begin position="1"/>
        <end position="19"/>
    </location>
</feature>
<proteinExistence type="predicted"/>
<keyword evidence="1" id="KW-0732">Signal</keyword>